<keyword evidence="4 11" id="KW-0349">Heme</keyword>
<dbReference type="PROSITE" id="PS50857">
    <property type="entry name" value="COX2_CUA"/>
    <property type="match status" value="1"/>
</dbReference>
<evidence type="ECO:0000256" key="13">
    <source>
        <dbReference type="SAM" id="SignalP"/>
    </source>
</evidence>
<accession>A0A2S0URE4</accession>
<dbReference type="InterPro" id="IPR002429">
    <property type="entry name" value="CcO_II-like_C"/>
</dbReference>
<organism evidence="16 17">
    <name type="scientific">Paragemmobacter aquarius</name>
    <dbReference type="NCBI Taxonomy" id="2169400"/>
    <lineage>
        <taxon>Bacteria</taxon>
        <taxon>Pseudomonadati</taxon>
        <taxon>Pseudomonadota</taxon>
        <taxon>Alphaproteobacteria</taxon>
        <taxon>Rhodobacterales</taxon>
        <taxon>Paracoccaceae</taxon>
        <taxon>Paragemmobacter</taxon>
    </lineage>
</organism>
<dbReference type="Gene3D" id="2.60.40.420">
    <property type="entry name" value="Cupredoxins - blue copper proteins"/>
    <property type="match status" value="1"/>
</dbReference>
<proteinExistence type="inferred from homology"/>
<feature type="chain" id="PRO_5015541685" evidence="13">
    <location>
        <begin position="16"/>
        <end position="324"/>
    </location>
</feature>
<keyword evidence="12" id="KW-1133">Transmembrane helix</keyword>
<evidence type="ECO:0000256" key="3">
    <source>
        <dbReference type="ARBA" id="ARBA00022448"/>
    </source>
</evidence>
<keyword evidence="12" id="KW-0812">Transmembrane</keyword>
<dbReference type="GO" id="GO:0016020">
    <property type="term" value="C:membrane"/>
    <property type="evidence" value="ECO:0007669"/>
    <property type="project" value="UniProtKB-SubCell"/>
</dbReference>
<evidence type="ECO:0000256" key="6">
    <source>
        <dbReference type="ARBA" id="ARBA00022982"/>
    </source>
</evidence>
<keyword evidence="5 11" id="KW-0479">Metal-binding</keyword>
<evidence type="ECO:0000256" key="8">
    <source>
        <dbReference type="ARBA" id="ARBA00023008"/>
    </source>
</evidence>
<comment type="subcellular location">
    <subcellularLocation>
        <location evidence="1">Membrane</location>
    </subcellularLocation>
</comment>
<protein>
    <submittedName>
        <fullName evidence="16">Cytochrome B</fullName>
    </submittedName>
</protein>
<dbReference type="Pfam" id="PF00116">
    <property type="entry name" value="COX2"/>
    <property type="match status" value="1"/>
</dbReference>
<name>A0A2S0URE4_9RHOB</name>
<evidence type="ECO:0000256" key="11">
    <source>
        <dbReference type="PROSITE-ProRule" id="PRU00433"/>
    </source>
</evidence>
<keyword evidence="17" id="KW-1185">Reference proteome</keyword>
<keyword evidence="3" id="KW-0813">Transport</keyword>
<dbReference type="InterPro" id="IPR008972">
    <property type="entry name" value="Cupredoxin"/>
</dbReference>
<evidence type="ECO:0000256" key="1">
    <source>
        <dbReference type="ARBA" id="ARBA00004370"/>
    </source>
</evidence>
<gene>
    <name evidence="16" type="ORF">HYN69_13315</name>
</gene>
<evidence type="ECO:0000256" key="12">
    <source>
        <dbReference type="SAM" id="Phobius"/>
    </source>
</evidence>
<evidence type="ECO:0000256" key="4">
    <source>
        <dbReference type="ARBA" id="ARBA00022617"/>
    </source>
</evidence>
<comment type="catalytic activity">
    <reaction evidence="10">
        <text>4 Fe(II)-[cytochrome c] + O2 + 8 H(+)(in) = 4 Fe(III)-[cytochrome c] + 2 H2O + 4 H(+)(out)</text>
        <dbReference type="Rhea" id="RHEA:11436"/>
        <dbReference type="Rhea" id="RHEA-COMP:10350"/>
        <dbReference type="Rhea" id="RHEA-COMP:14399"/>
        <dbReference type="ChEBI" id="CHEBI:15377"/>
        <dbReference type="ChEBI" id="CHEBI:15378"/>
        <dbReference type="ChEBI" id="CHEBI:15379"/>
        <dbReference type="ChEBI" id="CHEBI:29033"/>
        <dbReference type="ChEBI" id="CHEBI:29034"/>
        <dbReference type="EC" id="7.1.1.9"/>
    </reaction>
</comment>
<keyword evidence="7 11" id="KW-0408">Iron</keyword>
<evidence type="ECO:0000256" key="2">
    <source>
        <dbReference type="ARBA" id="ARBA00007866"/>
    </source>
</evidence>
<dbReference type="GO" id="GO:0020037">
    <property type="term" value="F:heme binding"/>
    <property type="evidence" value="ECO:0007669"/>
    <property type="project" value="InterPro"/>
</dbReference>
<dbReference type="InterPro" id="IPR009056">
    <property type="entry name" value="Cyt_c-like_dom"/>
</dbReference>
<feature type="transmembrane region" description="Helical" evidence="12">
    <location>
        <begin position="74"/>
        <end position="98"/>
    </location>
</feature>
<dbReference type="Proteomes" id="UP000244496">
    <property type="component" value="Chromosome"/>
</dbReference>
<comment type="similarity">
    <text evidence="2">Belongs to the cytochrome c oxidase subunit 2 family.</text>
</comment>
<evidence type="ECO:0000313" key="17">
    <source>
        <dbReference type="Proteomes" id="UP000244496"/>
    </source>
</evidence>
<keyword evidence="6" id="KW-0249">Electron transport</keyword>
<keyword evidence="9 12" id="KW-0472">Membrane</keyword>
<evidence type="ECO:0000256" key="10">
    <source>
        <dbReference type="ARBA" id="ARBA00047816"/>
    </source>
</evidence>
<feature type="signal peptide" evidence="13">
    <location>
        <begin position="1"/>
        <end position="15"/>
    </location>
</feature>
<dbReference type="AlphaFoldDB" id="A0A2S0URE4"/>
<dbReference type="PROSITE" id="PS00078">
    <property type="entry name" value="COX2"/>
    <property type="match status" value="1"/>
</dbReference>
<evidence type="ECO:0000256" key="7">
    <source>
        <dbReference type="ARBA" id="ARBA00023004"/>
    </source>
</evidence>
<keyword evidence="13" id="KW-0732">Signal</keyword>
<dbReference type="GO" id="GO:0005507">
    <property type="term" value="F:copper ion binding"/>
    <property type="evidence" value="ECO:0007669"/>
    <property type="project" value="InterPro"/>
</dbReference>
<evidence type="ECO:0000259" key="14">
    <source>
        <dbReference type="PROSITE" id="PS50857"/>
    </source>
</evidence>
<dbReference type="GO" id="GO:0004129">
    <property type="term" value="F:cytochrome-c oxidase activity"/>
    <property type="evidence" value="ECO:0007669"/>
    <property type="project" value="UniProtKB-EC"/>
</dbReference>
<dbReference type="PANTHER" id="PTHR22888">
    <property type="entry name" value="CYTOCHROME C OXIDASE, SUBUNIT II"/>
    <property type="match status" value="1"/>
</dbReference>
<dbReference type="Pfam" id="PF00034">
    <property type="entry name" value="Cytochrom_C"/>
    <property type="match status" value="1"/>
</dbReference>
<dbReference type="OrthoDB" id="9781261at2"/>
<feature type="transmembrane region" description="Helical" evidence="12">
    <location>
        <begin position="40"/>
        <end position="62"/>
    </location>
</feature>
<dbReference type="PROSITE" id="PS51257">
    <property type="entry name" value="PROKAR_LIPOPROTEIN"/>
    <property type="match status" value="1"/>
</dbReference>
<dbReference type="InterPro" id="IPR001505">
    <property type="entry name" value="Copper_CuA"/>
</dbReference>
<evidence type="ECO:0000256" key="9">
    <source>
        <dbReference type="ARBA" id="ARBA00023136"/>
    </source>
</evidence>
<evidence type="ECO:0000256" key="5">
    <source>
        <dbReference type="ARBA" id="ARBA00022723"/>
    </source>
</evidence>
<dbReference type="PANTHER" id="PTHR22888:SF9">
    <property type="entry name" value="CYTOCHROME C OXIDASE SUBUNIT 2"/>
    <property type="match status" value="1"/>
</dbReference>
<dbReference type="KEGG" id="geh:HYN69_13315"/>
<sequence length="324" mass="34253">MSIRASICMAVPAFAASGCTGVQSVFSDGGADAMQLSQLFYWMLGGAALLWVGMNGAFLYATRGKSRPLSRKGAGRLIGLGGIALPLVVLTPLLAYGLSVMPDQRAAGTGLRVTVTGESWWWRVEYWPKGATAPVVSANEIRLPVGQRTEIELVGREVIHALWIPALGGKMDIVPGRVNRMSLHPVRAGVWRGQCAEFCGLSHAMMALDVVAMEPGEFDNWLEAQAGGLGAGVTDAGFGLFQAQGCGGCHTLRGTGARGAVGPDLTHLGSRMTLGAGVLPMTPEAVADWLRAPQAFKPGVAMPAYDHMTPQDMQRLAVWLRGLE</sequence>
<keyword evidence="8" id="KW-0186">Copper</keyword>
<evidence type="ECO:0000259" key="15">
    <source>
        <dbReference type="PROSITE" id="PS51007"/>
    </source>
</evidence>
<dbReference type="InterPro" id="IPR036909">
    <property type="entry name" value="Cyt_c-like_dom_sf"/>
</dbReference>
<dbReference type="EMBL" id="CP028918">
    <property type="protein sequence ID" value="AWB50396.1"/>
    <property type="molecule type" value="Genomic_DNA"/>
</dbReference>
<reference evidence="16 17" key="1">
    <citation type="submission" date="2018-04" db="EMBL/GenBank/DDBJ databases">
        <title>Genome sequencing of Gemmobacter.</title>
        <authorList>
            <person name="Yi H."/>
            <person name="Baek M.-G."/>
        </authorList>
    </citation>
    <scope>NUCLEOTIDE SEQUENCE [LARGE SCALE GENOMIC DNA]</scope>
    <source>
        <strain evidence="16 17">HYN0069</strain>
    </source>
</reference>
<dbReference type="InterPro" id="IPR045187">
    <property type="entry name" value="CcO_II"/>
</dbReference>
<feature type="domain" description="Cytochrome c" evidence="15">
    <location>
        <begin position="232"/>
        <end position="324"/>
    </location>
</feature>
<dbReference type="SUPFAM" id="SSF46626">
    <property type="entry name" value="Cytochrome c"/>
    <property type="match status" value="1"/>
</dbReference>
<dbReference type="GO" id="GO:0042773">
    <property type="term" value="P:ATP synthesis coupled electron transport"/>
    <property type="evidence" value="ECO:0007669"/>
    <property type="project" value="TreeGrafter"/>
</dbReference>
<feature type="domain" description="Cytochrome oxidase subunit II copper A binding" evidence="14">
    <location>
        <begin position="108"/>
        <end position="224"/>
    </location>
</feature>
<dbReference type="PROSITE" id="PS51007">
    <property type="entry name" value="CYTC"/>
    <property type="match status" value="1"/>
</dbReference>
<dbReference type="SUPFAM" id="SSF49503">
    <property type="entry name" value="Cupredoxins"/>
    <property type="match status" value="1"/>
</dbReference>
<evidence type="ECO:0000313" key="16">
    <source>
        <dbReference type="EMBL" id="AWB50396.1"/>
    </source>
</evidence>